<feature type="compositionally biased region" description="Basic and acidic residues" evidence="1">
    <location>
        <begin position="56"/>
        <end position="71"/>
    </location>
</feature>
<organism evidence="2 3">
    <name type="scientific">Arthroderma benhamiae (strain ATCC MYA-4681 / CBS 112371)</name>
    <name type="common">Trichophyton mentagrophytes</name>
    <dbReference type="NCBI Taxonomy" id="663331"/>
    <lineage>
        <taxon>Eukaryota</taxon>
        <taxon>Fungi</taxon>
        <taxon>Dikarya</taxon>
        <taxon>Ascomycota</taxon>
        <taxon>Pezizomycotina</taxon>
        <taxon>Eurotiomycetes</taxon>
        <taxon>Eurotiomycetidae</taxon>
        <taxon>Onygenales</taxon>
        <taxon>Arthrodermataceae</taxon>
        <taxon>Trichophyton</taxon>
    </lineage>
</organism>
<reference evidence="3" key="1">
    <citation type="journal article" date="2011" name="Genome Biol.">
        <title>Comparative and functional genomics provide insights into the pathogenicity of dermatophytic fungi.</title>
        <authorList>
            <person name="Burmester A."/>
            <person name="Shelest E."/>
            <person name="Gloeckner G."/>
            <person name="Heddergott C."/>
            <person name="Schindler S."/>
            <person name="Staib P."/>
            <person name="Heidel A."/>
            <person name="Felder M."/>
            <person name="Petzold A."/>
            <person name="Szafranski K."/>
            <person name="Feuermann M."/>
            <person name="Pedruzzi I."/>
            <person name="Priebe S."/>
            <person name="Groth M."/>
            <person name="Winkler R."/>
            <person name="Li W."/>
            <person name="Kniemeyer O."/>
            <person name="Schroeckh V."/>
            <person name="Hertweck C."/>
            <person name="Hube B."/>
            <person name="White T.C."/>
            <person name="Platzer M."/>
            <person name="Guthke R."/>
            <person name="Heitman J."/>
            <person name="Woestemeyer J."/>
            <person name="Zipfel P.F."/>
            <person name="Monod M."/>
            <person name="Brakhage A.A."/>
        </authorList>
    </citation>
    <scope>NUCLEOTIDE SEQUENCE [LARGE SCALE GENOMIC DNA]</scope>
    <source>
        <strain evidence="3">ATCC MYA-4681 / CBS 112371</strain>
    </source>
</reference>
<dbReference type="EMBL" id="ABSU01000013">
    <property type="protein sequence ID" value="EFE32785.1"/>
    <property type="molecule type" value="Genomic_DNA"/>
</dbReference>
<evidence type="ECO:0000313" key="2">
    <source>
        <dbReference type="EMBL" id="EFE32785.1"/>
    </source>
</evidence>
<sequence length="97" mass="11251">MEPWKTRGHVANLTAWKAEKGNEDDKEEKDFISRQRQSKQGKGLGKKKEKRKKDKQRQPRREEVEYREGKVGKQIQMPSTCGMDDGRKETSSSLVST</sequence>
<comment type="caution">
    <text evidence="2">The sequence shown here is derived from an EMBL/GenBank/DDBJ whole genome shotgun (WGS) entry which is preliminary data.</text>
</comment>
<feature type="compositionally biased region" description="Basic residues" evidence="1">
    <location>
        <begin position="36"/>
        <end position="55"/>
    </location>
</feature>
<dbReference type="KEGG" id="abe:ARB_00243"/>
<feature type="compositionally biased region" description="Basic and acidic residues" evidence="1">
    <location>
        <begin position="17"/>
        <end position="33"/>
    </location>
</feature>
<dbReference type="Proteomes" id="UP000008866">
    <property type="component" value="Unassembled WGS sequence"/>
</dbReference>
<dbReference type="AlphaFoldDB" id="D4AVM9"/>
<protein>
    <submittedName>
        <fullName evidence="2">Uncharacterized protein</fullName>
    </submittedName>
</protein>
<gene>
    <name evidence="2" type="ORF">ARB_00243</name>
</gene>
<keyword evidence="3" id="KW-1185">Reference proteome</keyword>
<accession>D4AVM9</accession>
<proteinExistence type="predicted"/>
<feature type="region of interest" description="Disordered" evidence="1">
    <location>
        <begin position="1"/>
        <end position="97"/>
    </location>
</feature>
<dbReference type="GeneID" id="9519461"/>
<name>D4AVM9_ARTBC</name>
<dbReference type="HOGENOM" id="CLU_2346244_0_0_1"/>
<evidence type="ECO:0000256" key="1">
    <source>
        <dbReference type="SAM" id="MobiDB-lite"/>
    </source>
</evidence>
<evidence type="ECO:0000313" key="3">
    <source>
        <dbReference type="Proteomes" id="UP000008866"/>
    </source>
</evidence>
<dbReference type="RefSeq" id="XP_003013425.1">
    <property type="nucleotide sequence ID" value="XM_003013379.1"/>
</dbReference>